<dbReference type="InterPro" id="IPR036388">
    <property type="entry name" value="WH-like_DNA-bd_sf"/>
</dbReference>
<dbReference type="GO" id="GO:0006355">
    <property type="term" value="P:regulation of DNA-templated transcription"/>
    <property type="evidence" value="ECO:0007669"/>
    <property type="project" value="InterPro"/>
</dbReference>
<evidence type="ECO:0000259" key="1">
    <source>
        <dbReference type="SMART" id="SM00421"/>
    </source>
</evidence>
<dbReference type="AlphaFoldDB" id="A0A6N8DKA0"/>
<dbReference type="Gene3D" id="1.10.10.10">
    <property type="entry name" value="Winged helix-like DNA-binding domain superfamily/Winged helix DNA-binding domain"/>
    <property type="match status" value="1"/>
</dbReference>
<dbReference type="Proteomes" id="UP000439113">
    <property type="component" value="Unassembled WGS sequence"/>
</dbReference>
<name>A0A6N8DKA0_RHOAC</name>
<feature type="domain" description="HTH luxR-type" evidence="1">
    <location>
        <begin position="310"/>
        <end position="367"/>
    </location>
</feature>
<accession>A0A6N8DKA0</accession>
<dbReference type="InterPro" id="IPR000792">
    <property type="entry name" value="Tscrpt_reg_LuxR_C"/>
</dbReference>
<dbReference type="SMART" id="SM00421">
    <property type="entry name" value="HTH_LUXR"/>
    <property type="match status" value="1"/>
</dbReference>
<evidence type="ECO:0000313" key="3">
    <source>
        <dbReference type="Proteomes" id="UP000439113"/>
    </source>
</evidence>
<dbReference type="GO" id="GO:0003677">
    <property type="term" value="F:DNA binding"/>
    <property type="evidence" value="ECO:0007669"/>
    <property type="project" value="InterPro"/>
</dbReference>
<dbReference type="EMBL" id="WNKS01000002">
    <property type="protein sequence ID" value="MTV29945.1"/>
    <property type="molecule type" value="Genomic_DNA"/>
</dbReference>
<protein>
    <submittedName>
        <fullName evidence="2">Helix-turn-helix transcriptional regulator</fullName>
    </submittedName>
</protein>
<evidence type="ECO:0000313" key="2">
    <source>
        <dbReference type="EMBL" id="MTV29945.1"/>
    </source>
</evidence>
<sequence length="373" mass="40204">MNERFVTAVEAIYNAAPNPASWPEALQAMADCFNDVGAVLLWHRDDGSFGVIASPGLAEAQKDYAENGWSLRDTRSIRAIEQSYWVRTDVVCDRDVISEQEMNKDPFYRDFLARYGLKWCAAVGVSPDPQVAAAVSIQRVSGKPAYSDAEIEMLGKLGRHVESALRLSLRLLDAELVKDSLGEAFNRVNIGIFVLDSLSRVIFSNLAGRDLSDAGLSVVDARLQAPSGAEQKALQAAIAATLRTAAPDLAAPPKPILIQRENSRTLVVYVMPVSNAPDPRQAFLTHARAIVLAIDPDADAPADPAVVRDLLGLTLGEARIAALVGHGMAPKDAAGRLGVTEETARTVLKRVFAKVGVSRQSELSTLLSKLVLR</sequence>
<proteinExistence type="predicted"/>
<reference evidence="2 3" key="1">
    <citation type="submission" date="2019-11" db="EMBL/GenBank/DDBJ databases">
        <title>Whole-genome sequence of a Rhodoblastus acidophilus DSM 142.</title>
        <authorList>
            <person name="Kyndt J.A."/>
            <person name="Meyer T.E."/>
        </authorList>
    </citation>
    <scope>NUCLEOTIDE SEQUENCE [LARGE SCALE GENOMIC DNA]</scope>
    <source>
        <strain evidence="2 3">DSM 142</strain>
    </source>
</reference>
<dbReference type="SUPFAM" id="SSF46894">
    <property type="entry name" value="C-terminal effector domain of the bipartite response regulators"/>
    <property type="match status" value="1"/>
</dbReference>
<gene>
    <name evidence="2" type="ORF">GJ654_02935</name>
</gene>
<dbReference type="OrthoDB" id="7444822at2"/>
<dbReference type="InterPro" id="IPR016032">
    <property type="entry name" value="Sig_transdc_resp-reg_C-effctor"/>
</dbReference>
<dbReference type="RefSeq" id="WP_155444613.1">
    <property type="nucleotide sequence ID" value="NZ_JAOQNR010000002.1"/>
</dbReference>
<comment type="caution">
    <text evidence="2">The sequence shown here is derived from an EMBL/GenBank/DDBJ whole genome shotgun (WGS) entry which is preliminary data.</text>
</comment>
<organism evidence="2 3">
    <name type="scientific">Rhodoblastus acidophilus</name>
    <name type="common">Rhodopseudomonas acidophila</name>
    <dbReference type="NCBI Taxonomy" id="1074"/>
    <lineage>
        <taxon>Bacteria</taxon>
        <taxon>Pseudomonadati</taxon>
        <taxon>Pseudomonadota</taxon>
        <taxon>Alphaproteobacteria</taxon>
        <taxon>Hyphomicrobiales</taxon>
        <taxon>Rhodoblastaceae</taxon>
        <taxon>Rhodoblastus</taxon>
    </lineage>
</organism>